<organism evidence="2 3">
    <name type="scientific">Desulfurococcus mucosus (strain ATCC 35584 / DSM 2162 / JCM 9187 / O7/1)</name>
    <dbReference type="NCBI Taxonomy" id="765177"/>
    <lineage>
        <taxon>Archaea</taxon>
        <taxon>Thermoproteota</taxon>
        <taxon>Thermoprotei</taxon>
        <taxon>Desulfurococcales</taxon>
        <taxon>Desulfurococcaceae</taxon>
        <taxon>Desulfurococcus</taxon>
    </lineage>
</organism>
<keyword evidence="3" id="KW-1185">Reference proteome</keyword>
<dbReference type="EMBL" id="CP002363">
    <property type="protein sequence ID" value="ADV65402.1"/>
    <property type="molecule type" value="Genomic_DNA"/>
</dbReference>
<dbReference type="KEGG" id="dmu:Desmu_1100"/>
<gene>
    <name evidence="2" type="ordered locus">Desmu_1100</name>
</gene>
<dbReference type="GeneID" id="10153810"/>
<dbReference type="Proteomes" id="UP000001068">
    <property type="component" value="Chromosome"/>
</dbReference>
<reference evidence="3" key="1">
    <citation type="submission" date="2010-11" db="EMBL/GenBank/DDBJ databases">
        <title>The complete genome of Desulfurococcus mucosus DSM 2162.</title>
        <authorList>
            <consortium name="US DOE Joint Genome Institute (JGI-PGF)"/>
            <person name="Lucas S."/>
            <person name="Copeland A."/>
            <person name="Lapidus A."/>
            <person name="Bruce D."/>
            <person name="Goodwin L."/>
            <person name="Pitluck S."/>
            <person name="Kyrpides N."/>
            <person name="Mavromatis K."/>
            <person name="Pagani I."/>
            <person name="Ivanova N."/>
            <person name="Ovchinnikova G."/>
            <person name="Chertkov O."/>
            <person name="Held B."/>
            <person name="Brettin T."/>
            <person name="Detter J.C."/>
            <person name="Tapia R."/>
            <person name="Han C."/>
            <person name="Land M."/>
            <person name="Hauser L."/>
            <person name="Markowitz V."/>
            <person name="Cheng J.-F."/>
            <person name="Hugenholtz P."/>
            <person name="Woyke T."/>
            <person name="Wu D."/>
            <person name="Wirth R."/>
            <person name="Bilek Y."/>
            <person name="Hader T."/>
            <person name="Klenk H.-P."/>
            <person name="Eisen J.A."/>
        </authorList>
    </citation>
    <scope>NUCLEOTIDE SEQUENCE [LARGE SCALE GENOMIC DNA]</scope>
    <source>
        <strain evidence="3">ATCC 35584 / DSM 2162 / JCM 9187 / O7/1</strain>
    </source>
</reference>
<dbReference type="AlphaFoldDB" id="E8RA96"/>
<proteinExistence type="predicted"/>
<dbReference type="OrthoDB" id="15051at2157"/>
<dbReference type="Pfam" id="PF04981">
    <property type="entry name" value="NMD3"/>
    <property type="match status" value="1"/>
</dbReference>
<dbReference type="eggNOG" id="arCOG04149">
    <property type="taxonomic scope" value="Archaea"/>
</dbReference>
<dbReference type="InterPro" id="IPR007064">
    <property type="entry name" value="Nmd3_N"/>
</dbReference>
<dbReference type="GO" id="GO:0043023">
    <property type="term" value="F:ribosomal large subunit binding"/>
    <property type="evidence" value="ECO:0007669"/>
    <property type="project" value="InterPro"/>
</dbReference>
<evidence type="ECO:0000313" key="2">
    <source>
        <dbReference type="EMBL" id="ADV65402.1"/>
    </source>
</evidence>
<dbReference type="HOGENOM" id="CLU_065087_1_0_2"/>
<reference evidence="2 3" key="2">
    <citation type="journal article" date="2011" name="Stand. Genomic Sci.">
        <title>Complete genome sequence of Desulfurococcus mucosus type strain (O7/1).</title>
        <authorList>
            <person name="Wirth R."/>
            <person name="Chertkov O."/>
            <person name="Held B."/>
            <person name="Lapidus A."/>
            <person name="Nolan M."/>
            <person name="Lucas S."/>
            <person name="Hammon N."/>
            <person name="Deshpande S."/>
            <person name="Cheng J.F."/>
            <person name="Tapia R."/>
            <person name="Han C."/>
            <person name="Goodwin L."/>
            <person name="Pitluck S."/>
            <person name="Liolios K."/>
            <person name="Ioanna P."/>
            <person name="Ivanova N."/>
            <person name="Mavromatis K."/>
            <person name="Mikhailova N."/>
            <person name="Pati A."/>
            <person name="Chen A."/>
            <person name="Palaniappan K."/>
            <person name="Land M."/>
            <person name="Hauser L."/>
            <person name="Chang Y.J."/>
            <person name="Jeffries C.D."/>
            <person name="Bilek Y."/>
            <person name="Hader T."/>
            <person name="Rohde M."/>
            <person name="Spring S."/>
            <person name="Sikorski J."/>
            <person name="Goker M."/>
            <person name="Woyke T."/>
            <person name="Bristow J."/>
            <person name="Eisen J.A."/>
            <person name="Markowitz V."/>
            <person name="Hugenholtz P."/>
            <person name="Kyrpides N.C."/>
            <person name="Klenk H.P."/>
        </authorList>
    </citation>
    <scope>NUCLEOTIDE SEQUENCE [LARGE SCALE GENOMIC DNA]</scope>
    <source>
        <strain evidence="3">ATCC 35584 / DSM 2162 / JCM 9187 / O7/1</strain>
    </source>
</reference>
<sequence>MDSTRFCVRCGRETKPEELINGLCIDCYLKHHGVFKEKPRVKVVVCPKCGSWYFKGVWHQPLDLREVIRRELLSELYRFLYSEIRVLEVDVASDIRKISAGEHGVEAVFTLEVAGKHVARIRGLVAVETEYKVCDKCMRRTTGSHKALVQVRFDPPEETGELYREVSALLHSMGLENSIVEVEERRDGMDVKFDDVIAARRYVDVLARKYGARTSESFKSVKYDFQAGKWSGVVTISVRIPVIKENDVVKYRGSIGVVKHVGDGSLKILLLETGVEVEARLSDYWSNVLRKPREVYVDSKVYTVTAVDKTTVYLLNEETGELREHPLTPGNYGLKPGDRVIILSDGEREVVVKKE</sequence>
<dbReference type="RefSeq" id="WP_013562624.1">
    <property type="nucleotide sequence ID" value="NC_014961.1"/>
</dbReference>
<evidence type="ECO:0000259" key="1">
    <source>
        <dbReference type="Pfam" id="PF04981"/>
    </source>
</evidence>
<dbReference type="GO" id="GO:0005737">
    <property type="term" value="C:cytoplasm"/>
    <property type="evidence" value="ECO:0007669"/>
    <property type="project" value="TreeGrafter"/>
</dbReference>
<dbReference type="PANTHER" id="PTHR12746:SF2">
    <property type="entry name" value="60S RIBOSOMAL EXPORT PROTEIN NMD3"/>
    <property type="match status" value="1"/>
</dbReference>
<name>E8RA96_DESM0</name>
<evidence type="ECO:0000313" key="3">
    <source>
        <dbReference type="Proteomes" id="UP000001068"/>
    </source>
</evidence>
<accession>E8RA96</accession>
<dbReference type="InterPro" id="IPR039768">
    <property type="entry name" value="Nmd3"/>
</dbReference>
<protein>
    <submittedName>
        <fullName evidence="2">NMD3 family protein</fullName>
    </submittedName>
</protein>
<dbReference type="PANTHER" id="PTHR12746">
    <property type="entry name" value="NONSENSE-MEDIATED MRNA DECAY PROTEIN 3"/>
    <property type="match status" value="1"/>
</dbReference>
<dbReference type="STRING" id="765177.Desmu_1100"/>
<feature type="domain" description="Nmd3 N-terminal" evidence="1">
    <location>
        <begin position="7"/>
        <end position="240"/>
    </location>
</feature>